<accession>A0A8J3GNF2</accession>
<keyword evidence="5" id="KW-1185">Reference proteome</keyword>
<protein>
    <submittedName>
        <fullName evidence="4">Membrane protein</fullName>
    </submittedName>
</protein>
<evidence type="ECO:0000256" key="2">
    <source>
        <dbReference type="SAM" id="Phobius"/>
    </source>
</evidence>
<dbReference type="InterPro" id="IPR052734">
    <property type="entry name" value="Nod_factor_acetyltransferase"/>
</dbReference>
<dbReference type="AlphaFoldDB" id="A0A8J3GNF2"/>
<feature type="transmembrane region" description="Helical" evidence="2">
    <location>
        <begin position="37"/>
        <end position="60"/>
    </location>
</feature>
<dbReference type="PANTHER" id="PTHR37312">
    <property type="entry name" value="MEMBRANE-BOUND ACYLTRANSFERASE YKRP-RELATED"/>
    <property type="match status" value="1"/>
</dbReference>
<keyword evidence="2" id="KW-1133">Transmembrane helix</keyword>
<organism evidence="4 5">
    <name type="scientific">Pseudolysinimonas yzui</name>
    <dbReference type="NCBI Taxonomy" id="2708254"/>
    <lineage>
        <taxon>Bacteria</taxon>
        <taxon>Bacillati</taxon>
        <taxon>Actinomycetota</taxon>
        <taxon>Actinomycetes</taxon>
        <taxon>Micrococcales</taxon>
        <taxon>Microbacteriaceae</taxon>
        <taxon>Pseudolysinimonas</taxon>
    </lineage>
</organism>
<dbReference type="GO" id="GO:0016747">
    <property type="term" value="F:acyltransferase activity, transferring groups other than amino-acyl groups"/>
    <property type="evidence" value="ECO:0007669"/>
    <property type="project" value="InterPro"/>
</dbReference>
<comment type="caution">
    <text evidence="4">The sequence shown here is derived from an EMBL/GenBank/DDBJ whole genome shotgun (WGS) entry which is preliminary data.</text>
</comment>
<feature type="transmembrane region" description="Helical" evidence="2">
    <location>
        <begin position="191"/>
        <end position="212"/>
    </location>
</feature>
<feature type="transmembrane region" description="Helical" evidence="2">
    <location>
        <begin position="298"/>
        <end position="316"/>
    </location>
</feature>
<feature type="transmembrane region" description="Helical" evidence="2">
    <location>
        <begin position="72"/>
        <end position="94"/>
    </location>
</feature>
<reference evidence="4" key="1">
    <citation type="journal article" date="2014" name="Int. J. Syst. Evol. Microbiol.">
        <title>Complete genome sequence of Corynebacterium casei LMG S-19264T (=DSM 44701T), isolated from a smear-ripened cheese.</title>
        <authorList>
            <consortium name="US DOE Joint Genome Institute (JGI-PGF)"/>
            <person name="Walter F."/>
            <person name="Albersmeier A."/>
            <person name="Kalinowski J."/>
            <person name="Ruckert C."/>
        </authorList>
    </citation>
    <scope>NUCLEOTIDE SEQUENCE</scope>
    <source>
        <strain evidence="4">CGMCC 1.16548</strain>
    </source>
</reference>
<feature type="transmembrane region" description="Helical" evidence="2">
    <location>
        <begin position="106"/>
        <end position="122"/>
    </location>
</feature>
<dbReference type="RefSeq" id="WP_229841822.1">
    <property type="nucleotide sequence ID" value="NZ_BNAI01000001.1"/>
</dbReference>
<evidence type="ECO:0000259" key="3">
    <source>
        <dbReference type="Pfam" id="PF01757"/>
    </source>
</evidence>
<proteinExistence type="predicted"/>
<feature type="compositionally biased region" description="Basic and acidic residues" evidence="1">
    <location>
        <begin position="343"/>
        <end position="359"/>
    </location>
</feature>
<evidence type="ECO:0000313" key="5">
    <source>
        <dbReference type="Proteomes" id="UP000617531"/>
    </source>
</evidence>
<feature type="domain" description="Acyltransferase 3" evidence="3">
    <location>
        <begin position="9"/>
        <end position="316"/>
    </location>
</feature>
<reference evidence="4" key="2">
    <citation type="submission" date="2020-09" db="EMBL/GenBank/DDBJ databases">
        <authorList>
            <person name="Sun Q."/>
            <person name="Zhou Y."/>
        </authorList>
    </citation>
    <scope>NUCLEOTIDE SEQUENCE</scope>
    <source>
        <strain evidence="4">CGMCC 1.16548</strain>
    </source>
</reference>
<evidence type="ECO:0000313" key="4">
    <source>
        <dbReference type="EMBL" id="GHF06824.1"/>
    </source>
</evidence>
<dbReference type="EMBL" id="BNAI01000001">
    <property type="protein sequence ID" value="GHF06824.1"/>
    <property type="molecule type" value="Genomic_DNA"/>
</dbReference>
<dbReference type="Pfam" id="PF01757">
    <property type="entry name" value="Acyl_transf_3"/>
    <property type="match status" value="1"/>
</dbReference>
<dbReference type="Proteomes" id="UP000617531">
    <property type="component" value="Unassembled WGS sequence"/>
</dbReference>
<keyword evidence="2" id="KW-0812">Transmembrane</keyword>
<gene>
    <name evidence="4" type="ORF">GCM10011600_04330</name>
</gene>
<feature type="transmembrane region" description="Helical" evidence="2">
    <location>
        <begin position="264"/>
        <end position="286"/>
    </location>
</feature>
<name>A0A8J3GNF2_9MICO</name>
<feature type="region of interest" description="Disordered" evidence="1">
    <location>
        <begin position="343"/>
        <end position="382"/>
    </location>
</feature>
<keyword evidence="2" id="KW-0472">Membrane</keyword>
<dbReference type="InterPro" id="IPR002656">
    <property type="entry name" value="Acyl_transf_3_dom"/>
</dbReference>
<dbReference type="PANTHER" id="PTHR37312:SF1">
    <property type="entry name" value="MEMBRANE-BOUND ACYLTRANSFERASE YKRP-RELATED"/>
    <property type="match status" value="1"/>
</dbReference>
<feature type="transmembrane region" description="Helical" evidence="2">
    <location>
        <begin position="232"/>
        <end position="257"/>
    </location>
</feature>
<evidence type="ECO:0000256" key="1">
    <source>
        <dbReference type="SAM" id="MobiDB-lite"/>
    </source>
</evidence>
<sequence length="382" mass="43444">MRGSRIPLWDNARFGCIVLVVMGHAIQRQTLDSDNALTLYLFIYAFHMPAFAIISGYFSKASPPGTRQMRRIITDFVLPYVIFEAIWGLVQFLVEGYPAFNPTEPSWTLWFLLALAIFRLVLPYLVLLRWPLAWAALLSVGVGYLANVDSTFSLSRAIGILPFFVLGWQLRQWKVIDRWRDLGAAVWGWRALAVAVFAGWLVVVALHVPTFREFGLKHWFFYDDSYLDLGEPVWWAGLLRLGLIVLAVVLSAAFFALIPRRETFFSAFGQATMYVYLLHSFVLYPLRESGVLRDDHASATWLLTMIFASTAIAIALSSPVVRRLFRPLVEPKPRWLFRVNDDRPDESRTDAVGARREGSGLKPSHHGYAALQSSWPRDRSGT</sequence>